<dbReference type="PANTHER" id="PTHR35894">
    <property type="entry name" value="GENERAL SECRETION PATHWAY PROTEIN A-RELATED"/>
    <property type="match status" value="1"/>
</dbReference>
<gene>
    <name evidence="2" type="ORF">DM035_07690</name>
</gene>
<comment type="caution">
    <text evidence="2">The sequence shown here is derived from an EMBL/GenBank/DDBJ whole genome shotgun (WGS) entry which is preliminary data.</text>
</comment>
<reference evidence="2" key="1">
    <citation type="submission" date="2018-06" db="EMBL/GenBank/DDBJ databases">
        <authorList>
            <person name="Ashton P.M."/>
            <person name="Dallman T."/>
            <person name="Nair S."/>
            <person name="De Pinna E."/>
            <person name="Peters T."/>
            <person name="Grant K."/>
        </authorList>
    </citation>
    <scope>NUCLEOTIDE SEQUENCE</scope>
    <source>
        <strain evidence="2">430336</strain>
    </source>
</reference>
<dbReference type="GO" id="GO:0016887">
    <property type="term" value="F:ATP hydrolysis activity"/>
    <property type="evidence" value="ECO:0007669"/>
    <property type="project" value="InterPro"/>
</dbReference>
<organism evidence="2">
    <name type="scientific">Salmonella enterica subsp. enterica serovar Kottbus</name>
    <dbReference type="NCBI Taxonomy" id="224727"/>
    <lineage>
        <taxon>Bacteria</taxon>
        <taxon>Pseudomonadati</taxon>
        <taxon>Pseudomonadota</taxon>
        <taxon>Gammaproteobacteria</taxon>
        <taxon>Enterobacterales</taxon>
        <taxon>Enterobacteriaceae</taxon>
        <taxon>Salmonella</taxon>
    </lineage>
</organism>
<dbReference type="Pfam" id="PF13401">
    <property type="entry name" value="AAA_22"/>
    <property type="match status" value="1"/>
</dbReference>
<dbReference type="Gene3D" id="1.10.260.40">
    <property type="entry name" value="lambda repressor-like DNA-binding domains"/>
    <property type="match status" value="1"/>
</dbReference>
<dbReference type="InterPro" id="IPR049945">
    <property type="entry name" value="AAA_22"/>
</dbReference>
<dbReference type="InterPro" id="IPR027417">
    <property type="entry name" value="P-loop_NTPase"/>
</dbReference>
<dbReference type="InterPro" id="IPR052026">
    <property type="entry name" value="ExeA_AAA_ATPase_DNA-bind"/>
</dbReference>
<dbReference type="SUPFAM" id="SSF52540">
    <property type="entry name" value="P-loop containing nucleoside triphosphate hydrolases"/>
    <property type="match status" value="1"/>
</dbReference>
<dbReference type="Gene3D" id="3.40.50.300">
    <property type="entry name" value="P-loop containing nucleotide triphosphate hydrolases"/>
    <property type="match status" value="1"/>
</dbReference>
<evidence type="ECO:0000313" key="2">
    <source>
        <dbReference type="EMBL" id="EBQ9794056.1"/>
    </source>
</evidence>
<sequence length="334" mass="37430">MRVKRMFPKTEHITIKVDFMEKLITQLKSVMERRGYSQSYIAREIGRSVAVINQFLQGKYKGDMAGLALKITDFIQSDDDRIAARFKKPVFAETSLTREAVRVIDFARKYGTICAITGVAGIGKSMILEEYARSHPNVLLLEVGAGFTPRAFMNALLKLIKPTESHQGTTATLTGRCISELASARRLILIDEAELLPYQTLEALRRLYDTTSIGVVLAGMPKLTDNLLGENGTHTQLHSRVARYFELPDGLGHDDFCVIAKQMMPEAEDEAICNLLFEYSGGNGRRMSNIVRGVYEESERRDMPVSLGLMKICTESLMASQQKKNNRKAIANIR</sequence>
<dbReference type="InterPro" id="IPR010982">
    <property type="entry name" value="Lambda_DNA-bd_dom_sf"/>
</dbReference>
<protein>
    <submittedName>
        <fullName evidence="2">ATPase</fullName>
    </submittedName>
</protein>
<name>A0A5J0S9E6_SALET</name>
<dbReference type="SUPFAM" id="SSF47413">
    <property type="entry name" value="lambda repressor-like DNA-binding domains"/>
    <property type="match status" value="1"/>
</dbReference>
<dbReference type="GO" id="GO:0003677">
    <property type="term" value="F:DNA binding"/>
    <property type="evidence" value="ECO:0007669"/>
    <property type="project" value="InterPro"/>
</dbReference>
<dbReference type="PANTHER" id="PTHR35894:SF5">
    <property type="entry name" value="MU-LIKE PROPHAGE FLUMU DNA TRANSPOSITION PROTEIN B"/>
    <property type="match status" value="1"/>
</dbReference>
<dbReference type="AlphaFoldDB" id="A0A5J0S9E6"/>
<proteinExistence type="predicted"/>
<feature type="domain" description="ORC1/DEAH AAA+ ATPase" evidence="1">
    <location>
        <begin position="110"/>
        <end position="225"/>
    </location>
</feature>
<dbReference type="CDD" id="cd00093">
    <property type="entry name" value="HTH_XRE"/>
    <property type="match status" value="1"/>
</dbReference>
<evidence type="ECO:0000259" key="1">
    <source>
        <dbReference type="Pfam" id="PF13401"/>
    </source>
</evidence>
<accession>A0A5J0S9E6</accession>
<dbReference type="InterPro" id="IPR001387">
    <property type="entry name" value="Cro/C1-type_HTH"/>
</dbReference>
<dbReference type="EMBL" id="AAGQTM010000004">
    <property type="protein sequence ID" value="EBQ9794056.1"/>
    <property type="molecule type" value="Genomic_DNA"/>
</dbReference>